<dbReference type="AlphaFoldDB" id="A0A832SWM8"/>
<dbReference type="InterPro" id="IPR008928">
    <property type="entry name" value="6-hairpin_glycosidase_sf"/>
</dbReference>
<protein>
    <submittedName>
        <fullName evidence="3">Amylo-alpha-1,6-glucosidase</fullName>
    </submittedName>
</protein>
<dbReference type="SUPFAM" id="SSF48208">
    <property type="entry name" value="Six-hairpin glycosidases"/>
    <property type="match status" value="1"/>
</dbReference>
<organism evidence="3 4">
    <name type="scientific">Pyrococcus horikoshii</name>
    <dbReference type="NCBI Taxonomy" id="53953"/>
    <lineage>
        <taxon>Archaea</taxon>
        <taxon>Methanobacteriati</taxon>
        <taxon>Methanobacteriota</taxon>
        <taxon>Thermococci</taxon>
        <taxon>Thermococcales</taxon>
        <taxon>Thermococcaceae</taxon>
        <taxon>Pyrococcus</taxon>
    </lineage>
</organism>
<evidence type="ECO:0000313" key="3">
    <source>
        <dbReference type="EMBL" id="HII60234.1"/>
    </source>
</evidence>
<dbReference type="GeneID" id="1443543"/>
<sequence length="606" mass="69932">MQILSNGILFAISRENGDMTEEYDGLYAFDTRFIRNSSFHVDGIRFIGGNQEGFEKGFSIFLGNDIAIIRERKVYGETYREAFHIYNRRNRITKVKVIYRFEVSMEDIFEVRRFSGVRIERRIENYRYKGIDHINRRLSIETNMDNLGNKLVKTVILEPFESRSLYIEFKPEISIALPFRPSKSLKNLVKTNLTWLNNIFKRALKELSALTVEIDYGKIAFAGLPYYASPFGRDAIITALFLLPWYPEYARGTLNFFSKLQGKEFDEGNEEEPGKIPHEVRYGELSLSRKLPFYPYYGTVDATPLYVILAGEYLKWTEDRGFIERIKPALTMAVDWILRKLEEGEGYVRYTPGLLKNKGWKDSANAIMTEDGTPLEPPIALVEVQGYAYKALLDAAILNLTDHDPKDLMKEGRKLKKRFNKDFWTGGFYALALDGKNNPSRVIASNVGHLLFTGIAKHEKKIIERLKEEDLLTRWGIRTLSSQERSYDPFSYHNGSIWPHDNAIIALGFSEAFELAKRIFLACKYLKGLPEFYAGLDSEYPIVPFRANYPQAWSSASLFALLKAILNMTPEEIKPELPPWLKLSTKIIIKGKRRIIKVKGDKVEIR</sequence>
<evidence type="ECO:0000259" key="1">
    <source>
        <dbReference type="Pfam" id="PF06202"/>
    </source>
</evidence>
<reference evidence="3" key="1">
    <citation type="journal article" date="2020" name="bioRxiv">
        <title>A rank-normalized archaeal taxonomy based on genome phylogeny resolves widespread incomplete and uneven classifications.</title>
        <authorList>
            <person name="Rinke C."/>
            <person name="Chuvochina M."/>
            <person name="Mussig A.J."/>
            <person name="Chaumeil P.-A."/>
            <person name="Waite D.W."/>
            <person name="Whitman W.B."/>
            <person name="Parks D.H."/>
            <person name="Hugenholtz P."/>
        </authorList>
    </citation>
    <scope>NUCLEOTIDE SEQUENCE</scope>
    <source>
        <strain evidence="3">UBA8834</strain>
    </source>
</reference>
<comment type="caution">
    <text evidence="3">The sequence shown here is derived from an EMBL/GenBank/DDBJ whole genome shotgun (WGS) entry which is preliminary data.</text>
</comment>
<dbReference type="InterPro" id="IPR032856">
    <property type="entry name" value="GDE_N_bis"/>
</dbReference>
<proteinExistence type="predicted"/>
<dbReference type="Pfam" id="PF14742">
    <property type="entry name" value="GDE_N_bis"/>
    <property type="match status" value="1"/>
</dbReference>
<dbReference type="RefSeq" id="WP_010885308.1">
    <property type="nucleotide sequence ID" value="NZ_DUJN01000002.1"/>
</dbReference>
<evidence type="ECO:0000313" key="4">
    <source>
        <dbReference type="Proteomes" id="UP000617544"/>
    </source>
</evidence>
<dbReference type="Proteomes" id="UP000617544">
    <property type="component" value="Unassembled WGS sequence"/>
</dbReference>
<dbReference type="OMA" id="PIEDIFQ"/>
<accession>A0A832SWM8</accession>
<dbReference type="InterPro" id="IPR012341">
    <property type="entry name" value="6hp_glycosidase-like_sf"/>
</dbReference>
<dbReference type="InterPro" id="IPR032790">
    <property type="entry name" value="GDE_C"/>
</dbReference>
<feature type="domain" description="Putative glycogen debranching enzyme N-terminal" evidence="2">
    <location>
        <begin position="5"/>
        <end position="167"/>
    </location>
</feature>
<feature type="domain" description="Glycogen debranching enzyme C-terminal" evidence="1">
    <location>
        <begin position="219"/>
        <end position="503"/>
    </location>
</feature>
<gene>
    <name evidence="3" type="ORF">HA331_00395</name>
</gene>
<dbReference type="Pfam" id="PF06202">
    <property type="entry name" value="GDE_C"/>
    <property type="match status" value="1"/>
</dbReference>
<dbReference type="EMBL" id="DUJN01000002">
    <property type="protein sequence ID" value="HII60234.1"/>
    <property type="molecule type" value="Genomic_DNA"/>
</dbReference>
<dbReference type="Gene3D" id="1.50.10.10">
    <property type="match status" value="1"/>
</dbReference>
<dbReference type="GO" id="GO:0005975">
    <property type="term" value="P:carbohydrate metabolic process"/>
    <property type="evidence" value="ECO:0007669"/>
    <property type="project" value="InterPro"/>
</dbReference>
<evidence type="ECO:0000259" key="2">
    <source>
        <dbReference type="Pfam" id="PF14742"/>
    </source>
</evidence>
<name>A0A832SWM8_PYRHR</name>